<name>A0A8X8ID76_9BACT</name>
<dbReference type="Proteomes" id="UP000198711">
    <property type="component" value="Unassembled WGS sequence"/>
</dbReference>
<organism evidence="1 2">
    <name type="scientific">Hydrobacter penzbergensis</name>
    <dbReference type="NCBI Taxonomy" id="1235997"/>
    <lineage>
        <taxon>Bacteria</taxon>
        <taxon>Pseudomonadati</taxon>
        <taxon>Bacteroidota</taxon>
        <taxon>Chitinophagia</taxon>
        <taxon>Chitinophagales</taxon>
        <taxon>Chitinophagaceae</taxon>
        <taxon>Hydrobacter</taxon>
    </lineage>
</organism>
<proteinExistence type="predicted"/>
<reference evidence="1 2" key="1">
    <citation type="submission" date="2016-10" db="EMBL/GenBank/DDBJ databases">
        <authorList>
            <person name="Varghese N."/>
            <person name="Submissions S."/>
        </authorList>
    </citation>
    <scope>NUCLEOTIDE SEQUENCE [LARGE SCALE GENOMIC DNA]</scope>
    <source>
        <strain evidence="1 2">DSM 25353</strain>
    </source>
</reference>
<comment type="caution">
    <text evidence="1">The sequence shown here is derived from an EMBL/GenBank/DDBJ whole genome shotgun (WGS) entry which is preliminary data.</text>
</comment>
<dbReference type="AlphaFoldDB" id="A0A8X8ID76"/>
<protein>
    <submittedName>
        <fullName evidence="1">Type I restriction enzyme, S subunit</fullName>
    </submittedName>
</protein>
<sequence>MLYLKIYKDFDTSDRAGAGGMFQISGIEDGDENDLSDKVDLGIHFHDDDELKKYLSEVFNVSIDEIDLDFE</sequence>
<gene>
    <name evidence="1" type="ORF">SAMN05444410_1092</name>
</gene>
<evidence type="ECO:0000313" key="1">
    <source>
        <dbReference type="EMBL" id="SDX08901.1"/>
    </source>
</evidence>
<accession>A0A8X8ID76</accession>
<keyword evidence="2" id="KW-1185">Reference proteome</keyword>
<dbReference type="RefSeq" id="WP_092724013.1">
    <property type="nucleotide sequence ID" value="NZ_FNNO01000009.1"/>
</dbReference>
<evidence type="ECO:0000313" key="2">
    <source>
        <dbReference type="Proteomes" id="UP000198711"/>
    </source>
</evidence>
<dbReference type="EMBL" id="FNNO01000009">
    <property type="protein sequence ID" value="SDX08901.1"/>
    <property type="molecule type" value="Genomic_DNA"/>
</dbReference>